<feature type="compositionally biased region" description="Basic and acidic residues" evidence="1">
    <location>
        <begin position="212"/>
        <end position="221"/>
    </location>
</feature>
<name>V3W0C9_HELRO</name>
<protein>
    <submittedName>
        <fullName evidence="2">Uncharacterized protein</fullName>
    </submittedName>
</protein>
<feature type="region of interest" description="Disordered" evidence="1">
    <location>
        <begin position="91"/>
        <end position="117"/>
    </location>
</feature>
<dbReference type="CTD" id="20209560"/>
<dbReference type="KEGG" id="hro:HELRODRAFT_184419"/>
<organism evidence="2">
    <name type="scientific">Helobdella robusta</name>
    <name type="common">Californian leech</name>
    <dbReference type="NCBI Taxonomy" id="6412"/>
    <lineage>
        <taxon>Eukaryota</taxon>
        <taxon>Metazoa</taxon>
        <taxon>Spiralia</taxon>
        <taxon>Lophotrochozoa</taxon>
        <taxon>Annelida</taxon>
        <taxon>Clitellata</taxon>
        <taxon>Hirudinea</taxon>
        <taxon>Rhynchobdellida</taxon>
        <taxon>Glossiphoniidae</taxon>
        <taxon>Helobdella</taxon>
    </lineage>
</organism>
<dbReference type="RefSeq" id="XP_009024081.1">
    <property type="nucleotide sequence ID" value="XM_009025833.1"/>
</dbReference>
<dbReference type="InParanoid" id="V3W0C9"/>
<evidence type="ECO:0000313" key="2">
    <source>
        <dbReference type="EMBL" id="ESN97821.1"/>
    </source>
</evidence>
<sequence length="367" mass="41907">MSSKYIGQEDMKKPCRQQLFAPVTQTRHYSSPVIINSLIQHNNCNIVDNNSCNFNNINSFLYYLHGNKPYNNDYTDKNFDTFSIRSANSSYSSSSSSSSSSRKSCSSSCSSGESSKKSVECVHNNDHRYFKNISNKKERAKKKSKKYDKNVKVEMMKNRHSSFQNILSVLKVKKLSLPTTSATKITSTMSSQQIFHKNVEELSIQNQTTKKNSVEHEEEQSQTRSRSFSHEIKTIPTSLNKSERRRSEMVIPKNCILNTIKHTYSNFNENLFDAFSHNNSKNDFNMKSEFYQKNNVLKMSSKTTAPASASTTNNALSKFSKKSSSTFLTKPRSTIPILIGIRYRTKRQKPFLIIIMSPSQLSTHTVC</sequence>
<dbReference type="AlphaFoldDB" id="V3W0C9"/>
<evidence type="ECO:0000256" key="1">
    <source>
        <dbReference type="SAM" id="MobiDB-lite"/>
    </source>
</evidence>
<accession>V3W0C9</accession>
<reference evidence="2" key="1">
    <citation type="journal article" date="2013" name="Nature">
        <title>Insights into bilaterian evolution from three spiralian genomes.</title>
        <authorList>
            <person name="Simakov O."/>
            <person name="Marletaz F."/>
            <person name="Cho S.J."/>
            <person name="Edsinger-Gonzales E."/>
            <person name="Havlak P."/>
            <person name="Hellsten U."/>
            <person name="Kuo D.H."/>
            <person name="Larsson T."/>
            <person name="Lv J."/>
            <person name="Arendt D."/>
            <person name="Savage R."/>
            <person name="Osoegawa K."/>
            <person name="de Jong P."/>
            <person name="Grimwood J."/>
            <person name="Chapman J.A."/>
            <person name="Shapiro H."/>
            <person name="Aerts A."/>
            <person name="Otillar R.P."/>
            <person name="Terry A.Y."/>
            <person name="Boore J.L."/>
            <person name="Grigoriev I.V."/>
            <person name="Lindberg D.R."/>
            <person name="Seaver E.C."/>
            <person name="Weisblat D.A."/>
            <person name="Putnam N.H."/>
            <person name="Rokhsar D.S."/>
        </authorList>
    </citation>
    <scope>NUCLEOTIDE SEQUENCE</scope>
</reference>
<feature type="region of interest" description="Disordered" evidence="1">
    <location>
        <begin position="206"/>
        <end position="246"/>
    </location>
</feature>
<feature type="compositionally biased region" description="Low complexity" evidence="1">
    <location>
        <begin position="91"/>
        <end position="113"/>
    </location>
</feature>
<dbReference type="GeneID" id="20209560"/>
<dbReference type="EMBL" id="KB097270">
    <property type="protein sequence ID" value="ESN97821.1"/>
    <property type="molecule type" value="Genomic_DNA"/>
</dbReference>
<proteinExistence type="predicted"/>
<gene>
    <name evidence="2" type="ORF">HELRODRAFT_184419</name>
</gene>